<reference evidence="8 9" key="1">
    <citation type="submission" date="2018-06" db="EMBL/GenBank/DDBJ databases">
        <title>Complete Genomes of Monosporascus.</title>
        <authorList>
            <person name="Robinson A.J."/>
            <person name="Natvig D.O."/>
        </authorList>
    </citation>
    <scope>NUCLEOTIDE SEQUENCE [LARGE SCALE GENOMIC DNA]</scope>
    <source>
        <strain evidence="8 9">CBS 110550</strain>
    </source>
</reference>
<comment type="caution">
    <text evidence="8">The sequence shown here is derived from an EMBL/GenBank/DDBJ whole genome shotgun (WGS) entry which is preliminary data.</text>
</comment>
<evidence type="ECO:0000256" key="6">
    <source>
        <dbReference type="SAM" id="MobiDB-lite"/>
    </source>
</evidence>
<gene>
    <name evidence="8" type="ORF">DL764_006341</name>
</gene>
<dbReference type="GO" id="GO:0022857">
    <property type="term" value="F:transmembrane transporter activity"/>
    <property type="evidence" value="ECO:0007669"/>
    <property type="project" value="TreeGrafter"/>
</dbReference>
<dbReference type="AlphaFoldDB" id="A0A4Q4T855"/>
<keyword evidence="9" id="KW-1185">Reference proteome</keyword>
<dbReference type="InterPro" id="IPR036259">
    <property type="entry name" value="MFS_trans_sf"/>
</dbReference>
<feature type="transmembrane region" description="Helical" evidence="7">
    <location>
        <begin position="103"/>
        <end position="124"/>
    </location>
</feature>
<comment type="subcellular location">
    <subcellularLocation>
        <location evidence="1">Membrane</location>
        <topology evidence="1">Multi-pass membrane protein</topology>
    </subcellularLocation>
</comment>
<evidence type="ECO:0000313" key="8">
    <source>
        <dbReference type="EMBL" id="RYP00940.1"/>
    </source>
</evidence>
<dbReference type="Gene3D" id="1.20.1250.20">
    <property type="entry name" value="MFS general substrate transporter like domains"/>
    <property type="match status" value="1"/>
</dbReference>
<keyword evidence="2" id="KW-0813">Transport</keyword>
<keyword evidence="4 7" id="KW-1133">Transmembrane helix</keyword>
<name>A0A4Q4T855_9PEZI</name>
<evidence type="ECO:0000256" key="2">
    <source>
        <dbReference type="ARBA" id="ARBA00022448"/>
    </source>
</evidence>
<dbReference type="OrthoDB" id="4778499at2759"/>
<dbReference type="PANTHER" id="PTHR43791">
    <property type="entry name" value="PERMEASE-RELATED"/>
    <property type="match status" value="1"/>
</dbReference>
<dbReference type="EMBL" id="QJNU01000372">
    <property type="protein sequence ID" value="RYP00940.1"/>
    <property type="molecule type" value="Genomic_DNA"/>
</dbReference>
<protein>
    <recommendedName>
        <fullName evidence="10">Major facilitator superfamily (MFS) profile domain-containing protein</fullName>
    </recommendedName>
</protein>
<sequence>MSEKTLDAEAGRASDDLPPAADSAQLKQETAASSPLSMIACSTNSLTDRDSEAEKLLVRKIDFTVFPILFVVYMLSFLDRINISNARIQGLTDEIDLSGNRFNIALFVYFVPYILLEIPSNMIIRNVRPS</sequence>
<evidence type="ECO:0000256" key="3">
    <source>
        <dbReference type="ARBA" id="ARBA00022692"/>
    </source>
</evidence>
<evidence type="ECO:0000256" key="7">
    <source>
        <dbReference type="SAM" id="Phobius"/>
    </source>
</evidence>
<dbReference type="Proteomes" id="UP000293360">
    <property type="component" value="Unassembled WGS sequence"/>
</dbReference>
<keyword evidence="5 7" id="KW-0472">Membrane</keyword>
<proteinExistence type="predicted"/>
<evidence type="ECO:0000256" key="5">
    <source>
        <dbReference type="ARBA" id="ARBA00023136"/>
    </source>
</evidence>
<evidence type="ECO:0000256" key="1">
    <source>
        <dbReference type="ARBA" id="ARBA00004141"/>
    </source>
</evidence>
<feature type="compositionally biased region" description="Basic and acidic residues" evidence="6">
    <location>
        <begin position="1"/>
        <end position="15"/>
    </location>
</feature>
<accession>A0A4Q4T855</accession>
<organism evidence="8 9">
    <name type="scientific">Monosporascus ibericus</name>
    <dbReference type="NCBI Taxonomy" id="155417"/>
    <lineage>
        <taxon>Eukaryota</taxon>
        <taxon>Fungi</taxon>
        <taxon>Dikarya</taxon>
        <taxon>Ascomycota</taxon>
        <taxon>Pezizomycotina</taxon>
        <taxon>Sordariomycetes</taxon>
        <taxon>Xylariomycetidae</taxon>
        <taxon>Xylariales</taxon>
        <taxon>Xylariales incertae sedis</taxon>
        <taxon>Monosporascus</taxon>
    </lineage>
</organism>
<dbReference type="PANTHER" id="PTHR43791:SF52">
    <property type="entry name" value="TRANSPORTER, PUTATIVE (AFU_ORTHOLOGUE AFUA_1G11820)-RELATED"/>
    <property type="match status" value="1"/>
</dbReference>
<keyword evidence="3 7" id="KW-0812">Transmembrane</keyword>
<evidence type="ECO:0008006" key="10">
    <source>
        <dbReference type="Google" id="ProtNLM"/>
    </source>
</evidence>
<feature type="transmembrane region" description="Helical" evidence="7">
    <location>
        <begin position="63"/>
        <end position="83"/>
    </location>
</feature>
<dbReference type="GO" id="GO:0016020">
    <property type="term" value="C:membrane"/>
    <property type="evidence" value="ECO:0007669"/>
    <property type="project" value="UniProtKB-SubCell"/>
</dbReference>
<feature type="region of interest" description="Disordered" evidence="6">
    <location>
        <begin position="1"/>
        <end position="21"/>
    </location>
</feature>
<dbReference type="STRING" id="155417.A0A4Q4T855"/>
<evidence type="ECO:0000256" key="4">
    <source>
        <dbReference type="ARBA" id="ARBA00022989"/>
    </source>
</evidence>
<dbReference type="SUPFAM" id="SSF103473">
    <property type="entry name" value="MFS general substrate transporter"/>
    <property type="match status" value="1"/>
</dbReference>
<evidence type="ECO:0000313" key="9">
    <source>
        <dbReference type="Proteomes" id="UP000293360"/>
    </source>
</evidence>